<name>A0AAJ7FJW3_CEPCN</name>
<dbReference type="Gene3D" id="2.130.10.10">
    <property type="entry name" value="YVTN repeat-like/Quinoprotein amine dehydrogenase"/>
    <property type="match status" value="4"/>
</dbReference>
<dbReference type="GO" id="GO:0000480">
    <property type="term" value="P:endonucleolytic cleavage in 5'-ETS of tricistronic rRNA transcript (SSU-rRNA, 5.8S rRNA, LSU-rRNA)"/>
    <property type="evidence" value="ECO:0007669"/>
    <property type="project" value="TreeGrafter"/>
</dbReference>
<feature type="repeat" description="WD" evidence="5">
    <location>
        <begin position="538"/>
        <end position="569"/>
    </location>
</feature>
<keyword evidence="4" id="KW-0539">Nucleus</keyword>
<dbReference type="GO" id="GO:0000472">
    <property type="term" value="P:endonucleolytic cleavage to generate mature 5'-end of SSU-rRNA from (SSU-rRNA, 5.8S rRNA, LSU-rRNA)"/>
    <property type="evidence" value="ECO:0007669"/>
    <property type="project" value="TreeGrafter"/>
</dbReference>
<dbReference type="InterPro" id="IPR036322">
    <property type="entry name" value="WD40_repeat_dom_sf"/>
</dbReference>
<dbReference type="InterPro" id="IPR020472">
    <property type="entry name" value="WD40_PAC1"/>
</dbReference>
<dbReference type="PANTHER" id="PTHR19854:SF15">
    <property type="entry name" value="TRANSDUCIN BETA-LIKE PROTEIN 3"/>
    <property type="match status" value="1"/>
</dbReference>
<feature type="repeat" description="WD" evidence="5">
    <location>
        <begin position="251"/>
        <end position="292"/>
    </location>
</feature>
<feature type="repeat" description="WD" evidence="5">
    <location>
        <begin position="165"/>
        <end position="206"/>
    </location>
</feature>
<feature type="domain" description="U3 small nucleolar RNA-associated protein 13 C-terminal" evidence="6">
    <location>
        <begin position="718"/>
        <end position="848"/>
    </location>
</feature>
<dbReference type="GO" id="GO:0030686">
    <property type="term" value="C:90S preribosome"/>
    <property type="evidence" value="ECO:0007669"/>
    <property type="project" value="TreeGrafter"/>
</dbReference>
<dbReference type="RefSeq" id="XP_015595491.1">
    <property type="nucleotide sequence ID" value="XM_015740005.2"/>
</dbReference>
<evidence type="ECO:0000259" key="6">
    <source>
        <dbReference type="Pfam" id="PF08625"/>
    </source>
</evidence>
<evidence type="ECO:0000256" key="4">
    <source>
        <dbReference type="ARBA" id="ARBA00023242"/>
    </source>
</evidence>
<keyword evidence="2 5" id="KW-0853">WD repeat</keyword>
<feature type="repeat" description="WD" evidence="5">
    <location>
        <begin position="207"/>
        <end position="250"/>
    </location>
</feature>
<evidence type="ECO:0000256" key="1">
    <source>
        <dbReference type="ARBA" id="ARBA00004604"/>
    </source>
</evidence>
<evidence type="ECO:0000313" key="8">
    <source>
        <dbReference type="RefSeq" id="XP_015595491.1"/>
    </source>
</evidence>
<dbReference type="InterPro" id="IPR019775">
    <property type="entry name" value="WD40_repeat_CS"/>
</dbReference>
<organism evidence="7 8">
    <name type="scientific">Cephus cinctus</name>
    <name type="common">Wheat stem sawfly</name>
    <dbReference type="NCBI Taxonomy" id="211228"/>
    <lineage>
        <taxon>Eukaryota</taxon>
        <taxon>Metazoa</taxon>
        <taxon>Ecdysozoa</taxon>
        <taxon>Arthropoda</taxon>
        <taxon>Hexapoda</taxon>
        <taxon>Insecta</taxon>
        <taxon>Pterygota</taxon>
        <taxon>Neoptera</taxon>
        <taxon>Endopterygota</taxon>
        <taxon>Hymenoptera</taxon>
        <taxon>Cephoidea</taxon>
        <taxon>Cephidae</taxon>
        <taxon>Cephus</taxon>
    </lineage>
</organism>
<evidence type="ECO:0000256" key="3">
    <source>
        <dbReference type="ARBA" id="ARBA00022737"/>
    </source>
</evidence>
<reference evidence="8" key="1">
    <citation type="submission" date="2025-08" db="UniProtKB">
        <authorList>
            <consortium name="RefSeq"/>
        </authorList>
    </citation>
    <scope>IDENTIFICATION</scope>
</reference>
<protein>
    <submittedName>
        <fullName evidence="8">Transducin beta-like protein 3 isoform X1</fullName>
    </submittedName>
</protein>
<feature type="repeat" description="WD" evidence="5">
    <location>
        <begin position="664"/>
        <end position="705"/>
    </location>
</feature>
<feature type="repeat" description="WD" evidence="5">
    <location>
        <begin position="580"/>
        <end position="621"/>
    </location>
</feature>
<dbReference type="InterPro" id="IPR001680">
    <property type="entry name" value="WD40_rpt"/>
</dbReference>
<dbReference type="AlphaFoldDB" id="A0AAJ7FJW3"/>
<dbReference type="GeneID" id="107267849"/>
<feature type="repeat" description="WD" evidence="5">
    <location>
        <begin position="486"/>
        <end position="520"/>
    </location>
</feature>
<accession>A0AAJ7FJW3</accession>
<dbReference type="InterPro" id="IPR015943">
    <property type="entry name" value="WD40/YVTN_repeat-like_dom_sf"/>
</dbReference>
<dbReference type="InterPro" id="IPR013934">
    <property type="entry name" value="Utp13_C"/>
</dbReference>
<dbReference type="SUPFAM" id="SSF50978">
    <property type="entry name" value="WD40 repeat-like"/>
    <property type="match status" value="2"/>
</dbReference>
<dbReference type="PROSITE" id="PS50082">
    <property type="entry name" value="WD_REPEATS_2"/>
    <property type="match status" value="9"/>
</dbReference>
<dbReference type="PROSITE" id="PS50294">
    <property type="entry name" value="WD_REPEATS_REGION"/>
    <property type="match status" value="8"/>
</dbReference>
<dbReference type="PANTHER" id="PTHR19854">
    <property type="entry name" value="TRANSDUCIN BETA-LIKE 3"/>
    <property type="match status" value="1"/>
</dbReference>
<keyword evidence="3" id="KW-0677">Repeat</keyword>
<dbReference type="SMART" id="SM00320">
    <property type="entry name" value="WD40"/>
    <property type="match status" value="12"/>
</dbReference>
<evidence type="ECO:0000256" key="2">
    <source>
        <dbReference type="ARBA" id="ARBA00022574"/>
    </source>
</evidence>
<dbReference type="PRINTS" id="PR00320">
    <property type="entry name" value="GPROTEINBRPT"/>
</dbReference>
<evidence type="ECO:0000313" key="7">
    <source>
        <dbReference type="Proteomes" id="UP000694920"/>
    </source>
</evidence>
<dbReference type="GO" id="GO:0034511">
    <property type="term" value="F:U3 snoRNA binding"/>
    <property type="evidence" value="ECO:0007669"/>
    <property type="project" value="TreeGrafter"/>
</dbReference>
<keyword evidence="7" id="KW-1185">Reference proteome</keyword>
<proteinExistence type="predicted"/>
<dbReference type="PROSITE" id="PS00678">
    <property type="entry name" value="WD_REPEATS_1"/>
    <property type="match status" value="3"/>
</dbReference>
<comment type="subcellular location">
    <subcellularLocation>
        <location evidence="1">Nucleus</location>
        <location evidence="1">Nucleolus</location>
    </subcellularLocation>
</comment>
<gene>
    <name evidence="8" type="primary">LOC107267849</name>
</gene>
<feature type="repeat" description="WD" evidence="5">
    <location>
        <begin position="622"/>
        <end position="663"/>
    </location>
</feature>
<evidence type="ECO:0000256" key="5">
    <source>
        <dbReference type="PROSITE-ProRule" id="PRU00221"/>
    </source>
</evidence>
<dbReference type="KEGG" id="ccin:107267849"/>
<dbReference type="CDD" id="cd00200">
    <property type="entry name" value="WD40"/>
    <property type="match status" value="2"/>
</dbReference>
<sequence>MASVAYTLVEEMANIMDEFLLSIKIPTIVNTCLIKPSIWKVFETKALKNYKNFVSYFCKFMMSSNKLKEAFEVETKYGAFYMGGNIEWSADGDYILCQKIGVVSVVNVNKGSVSVSLGETGPDQDEDTINTFTLFPDSEFIVSHHKSGLFKLWDWKAGKLKKMWKSIHNGPVAKIAISSDGLSMSSGGSDSNVRMWDLQHHACTHSFKGIQGVVSVLAFHPDTKKQLLFAAGDDTKIHVWNTQNGREERVLSGHFSKITSISFHDDGIHLVSSGRDKVLILWNITKGTAIRTVPVFEGIEGAFILPKCCDLPFPRENSDGIYVAAAGEKGIVKIWEMREARQVYIQKNSLVSSAKEEGGLAITHLLYNPIINCIVIASVDHNIIIHSMNTFQCKKQLVGYSDEILDIACLGTDDSHLAVATNSADIKLYELVTMDCQLLCGHTDLILSLGTTPADRHVLISSAKDNSVRVWYMNSETKKVSSIASAVRHTASVGSVAVSNTSAKFFVSASQDSCIKLWNLPEKLNFDEEVTINVTHTELAHEKDINSIAVSPNDRFIATGSQDKTAKLWTAEGLQLLGVLRGHRRGVWCVRFSPIDQVLLTTSADCTLKFWSLTDLNCLKTLEGHESSVLKAEFLSRGMQLISSGGDGLLKLWSVKTSECIATLDEHDSRVWALTVNAKESHIISGGSDSLLVVWRDVTEEKLTKAAEEKEELALGIQRLANLLKADKLTAALKLALRLERPFQVLKIIDGIIKKGKEGLVSTIQELKPHEKESLLRCAVTWNTNSRNSQAAQLIMYTLLDDIGTEQLQSSDLGSSLEAMIPYTERHFKRLTQLIQDLHILEYTINRMKPHTQIGH</sequence>
<dbReference type="Proteomes" id="UP000694920">
    <property type="component" value="Unplaced"/>
</dbReference>
<dbReference type="Pfam" id="PF08625">
    <property type="entry name" value="Utp13"/>
    <property type="match status" value="1"/>
</dbReference>
<dbReference type="GO" id="GO:0032040">
    <property type="term" value="C:small-subunit processome"/>
    <property type="evidence" value="ECO:0007669"/>
    <property type="project" value="InterPro"/>
</dbReference>
<dbReference type="Pfam" id="PF00400">
    <property type="entry name" value="WD40"/>
    <property type="match status" value="9"/>
</dbReference>
<feature type="repeat" description="WD" evidence="5">
    <location>
        <begin position="439"/>
        <end position="481"/>
    </location>
</feature>